<comment type="caution">
    <text evidence="1">The sequence shown here is derived from an EMBL/GenBank/DDBJ whole genome shotgun (WGS) entry which is preliminary data.</text>
</comment>
<accession>A0A0F9FDS3</accession>
<protein>
    <submittedName>
        <fullName evidence="1">Uncharacterized protein</fullName>
    </submittedName>
</protein>
<evidence type="ECO:0000313" key="1">
    <source>
        <dbReference type="EMBL" id="KKL76601.1"/>
    </source>
</evidence>
<sequence length="70" mass="8179">MSDVDYEKWAVAMCGLLDEIEQALNDDRLGDADILVRKRFEIAEDHGFEVVFTPIPSGIRSLRQDRRRYH</sequence>
<proteinExistence type="predicted"/>
<gene>
    <name evidence="1" type="ORF">LCGC14_2043240</name>
</gene>
<dbReference type="EMBL" id="LAZR01023994">
    <property type="protein sequence ID" value="KKL76601.1"/>
    <property type="molecule type" value="Genomic_DNA"/>
</dbReference>
<organism evidence="1">
    <name type="scientific">marine sediment metagenome</name>
    <dbReference type="NCBI Taxonomy" id="412755"/>
    <lineage>
        <taxon>unclassified sequences</taxon>
        <taxon>metagenomes</taxon>
        <taxon>ecological metagenomes</taxon>
    </lineage>
</organism>
<reference evidence="1" key="1">
    <citation type="journal article" date="2015" name="Nature">
        <title>Complex archaea that bridge the gap between prokaryotes and eukaryotes.</title>
        <authorList>
            <person name="Spang A."/>
            <person name="Saw J.H."/>
            <person name="Jorgensen S.L."/>
            <person name="Zaremba-Niedzwiedzka K."/>
            <person name="Martijn J."/>
            <person name="Lind A.E."/>
            <person name="van Eijk R."/>
            <person name="Schleper C."/>
            <person name="Guy L."/>
            <person name="Ettema T.J."/>
        </authorList>
    </citation>
    <scope>NUCLEOTIDE SEQUENCE</scope>
</reference>
<name>A0A0F9FDS3_9ZZZZ</name>
<dbReference type="AlphaFoldDB" id="A0A0F9FDS3"/>